<gene>
    <name evidence="3" type="ORF">N7548_00785</name>
</gene>
<evidence type="ECO:0000256" key="1">
    <source>
        <dbReference type="SAM" id="MobiDB-lite"/>
    </source>
</evidence>
<keyword evidence="2" id="KW-0472">Membrane</keyword>
<evidence type="ECO:0008006" key="5">
    <source>
        <dbReference type="Google" id="ProtNLM"/>
    </source>
</evidence>
<keyword evidence="2" id="KW-0812">Transmembrane</keyword>
<dbReference type="Proteomes" id="UP001177160">
    <property type="component" value="Unassembled WGS sequence"/>
</dbReference>
<comment type="caution">
    <text evidence="3">The sequence shown here is derived from an EMBL/GenBank/DDBJ whole genome shotgun (WGS) entry which is preliminary data.</text>
</comment>
<organism evidence="3 4">
    <name type="scientific">Paracholeplasma manati</name>
    <dbReference type="NCBI Taxonomy" id="591373"/>
    <lineage>
        <taxon>Bacteria</taxon>
        <taxon>Bacillati</taxon>
        <taxon>Mycoplasmatota</taxon>
        <taxon>Mollicutes</taxon>
        <taxon>Acholeplasmatales</taxon>
        <taxon>Acholeplasmataceae</taxon>
        <taxon>Paracholeplasma</taxon>
    </lineage>
</organism>
<reference evidence="3" key="1">
    <citation type="submission" date="2022-09" db="EMBL/GenBank/DDBJ databases">
        <title>Novel Mycoplasma species identified in domestic and wild animals.</title>
        <authorList>
            <person name="Volokhov D.V."/>
            <person name="Furtak V.A."/>
            <person name="Zagorodnyaya T.A."/>
        </authorList>
    </citation>
    <scope>NUCLEOTIDE SEQUENCE</scope>
    <source>
        <strain evidence="3">Oakley</strain>
    </source>
</reference>
<keyword evidence="4" id="KW-1185">Reference proteome</keyword>
<sequence>MPRVTNTKQPVKKQNNKKAVQPSQTSNKVMLYTVLGILLIGIGALTYWLVDTYVFKDKKPNYDRFETLEHIVLDEYKWLLNDNEEDALEDVKYDVYVYIYNGNFEECTVCEDLESAVIAAAEAAGSQNYSFFVMNYNDTDNASLSSYISGLLLPSRPALIHIQGDALATENAMITSPTSILSTLNSIRN</sequence>
<evidence type="ECO:0000256" key="2">
    <source>
        <dbReference type="SAM" id="Phobius"/>
    </source>
</evidence>
<evidence type="ECO:0000313" key="4">
    <source>
        <dbReference type="Proteomes" id="UP001177160"/>
    </source>
</evidence>
<proteinExistence type="predicted"/>
<protein>
    <recommendedName>
        <fullName evidence="5">Thioredoxin domain-containing protein</fullName>
    </recommendedName>
</protein>
<keyword evidence="2" id="KW-1133">Transmembrane helix</keyword>
<feature type="region of interest" description="Disordered" evidence="1">
    <location>
        <begin position="1"/>
        <end position="22"/>
    </location>
</feature>
<dbReference type="RefSeq" id="WP_263607472.1">
    <property type="nucleotide sequence ID" value="NZ_JAOVQM010000001.1"/>
</dbReference>
<feature type="transmembrane region" description="Helical" evidence="2">
    <location>
        <begin position="29"/>
        <end position="50"/>
    </location>
</feature>
<name>A0ABT2Y5T3_9MOLU</name>
<accession>A0ABT2Y5T3</accession>
<evidence type="ECO:0000313" key="3">
    <source>
        <dbReference type="EMBL" id="MCV2231360.1"/>
    </source>
</evidence>
<dbReference type="EMBL" id="JAOVQM010000001">
    <property type="protein sequence ID" value="MCV2231360.1"/>
    <property type="molecule type" value="Genomic_DNA"/>
</dbReference>